<dbReference type="EMBL" id="OC873442">
    <property type="protein sequence ID" value="CAD7636551.1"/>
    <property type="molecule type" value="Genomic_DNA"/>
</dbReference>
<dbReference type="Proteomes" id="UP000759131">
    <property type="component" value="Unassembled WGS sequence"/>
</dbReference>
<dbReference type="EMBL" id="CAJPIZ010018867">
    <property type="protein sequence ID" value="CAG2116718.1"/>
    <property type="molecule type" value="Genomic_DNA"/>
</dbReference>
<evidence type="ECO:0000313" key="2">
    <source>
        <dbReference type="Proteomes" id="UP000759131"/>
    </source>
</evidence>
<keyword evidence="2" id="KW-1185">Reference proteome</keyword>
<dbReference type="OrthoDB" id="10461483at2759"/>
<organism evidence="1">
    <name type="scientific">Medioppia subpectinata</name>
    <dbReference type="NCBI Taxonomy" id="1979941"/>
    <lineage>
        <taxon>Eukaryota</taxon>
        <taxon>Metazoa</taxon>
        <taxon>Ecdysozoa</taxon>
        <taxon>Arthropoda</taxon>
        <taxon>Chelicerata</taxon>
        <taxon>Arachnida</taxon>
        <taxon>Acari</taxon>
        <taxon>Acariformes</taxon>
        <taxon>Sarcoptiformes</taxon>
        <taxon>Oribatida</taxon>
        <taxon>Brachypylina</taxon>
        <taxon>Oppioidea</taxon>
        <taxon>Oppiidae</taxon>
        <taxon>Medioppia</taxon>
    </lineage>
</organism>
<dbReference type="AlphaFoldDB" id="A0A7R9L7Q9"/>
<reference evidence="1" key="1">
    <citation type="submission" date="2020-11" db="EMBL/GenBank/DDBJ databases">
        <authorList>
            <person name="Tran Van P."/>
        </authorList>
    </citation>
    <scope>NUCLEOTIDE SEQUENCE</scope>
</reference>
<gene>
    <name evidence="1" type="ORF">OSB1V03_LOCUS16677</name>
</gene>
<accession>A0A7R9L7Q9</accession>
<protein>
    <submittedName>
        <fullName evidence="1">Uncharacterized protein</fullName>
    </submittedName>
</protein>
<proteinExistence type="predicted"/>
<name>A0A7R9L7Q9_9ACAR</name>
<evidence type="ECO:0000313" key="1">
    <source>
        <dbReference type="EMBL" id="CAD7636551.1"/>
    </source>
</evidence>
<sequence length="228" mass="26198">MLMETMAKLEDNIQMINSLSPIEKRDEVIAFLFNYGDPRFSYPTITKIGKACYINLNSLKGDLIEHIAKEYRGNKAVQKAAQVMFGSALIPEAECKKAKGPMARSGDKQTRIMNEKRFEAKDYRRFLENILADAARPETTIKMSQIVCFLKLWITKTVPKYPKEDGVQKRVSTHINEVMDPVIEYLNTLAKGKTESCDFYDYEELHTKSRFKSIQLNLIDAINNLTKK</sequence>